<dbReference type="InterPro" id="IPR041588">
    <property type="entry name" value="Integrase_H2C2"/>
</dbReference>
<protein>
    <recommendedName>
        <fullName evidence="1">Integrase zinc-binding domain-containing protein</fullName>
    </recommendedName>
</protein>
<keyword evidence="3" id="KW-1185">Reference proteome</keyword>
<dbReference type="AlphaFoldDB" id="A0A9Q3P0U8"/>
<evidence type="ECO:0000313" key="3">
    <source>
        <dbReference type="Proteomes" id="UP000765509"/>
    </source>
</evidence>
<proteinExistence type="predicted"/>
<organism evidence="2 3">
    <name type="scientific">Austropuccinia psidii MF-1</name>
    <dbReference type="NCBI Taxonomy" id="1389203"/>
    <lineage>
        <taxon>Eukaryota</taxon>
        <taxon>Fungi</taxon>
        <taxon>Dikarya</taxon>
        <taxon>Basidiomycota</taxon>
        <taxon>Pucciniomycotina</taxon>
        <taxon>Pucciniomycetes</taxon>
        <taxon>Pucciniales</taxon>
        <taxon>Sphaerophragmiaceae</taxon>
        <taxon>Austropuccinia</taxon>
    </lineage>
</organism>
<dbReference type="EMBL" id="AVOT02052238">
    <property type="protein sequence ID" value="MBW0547175.1"/>
    <property type="molecule type" value="Genomic_DNA"/>
</dbReference>
<name>A0A9Q3P0U8_9BASI</name>
<gene>
    <name evidence="2" type="ORF">O181_086890</name>
</gene>
<evidence type="ECO:0000259" key="1">
    <source>
        <dbReference type="Pfam" id="PF17921"/>
    </source>
</evidence>
<dbReference type="Proteomes" id="UP000765509">
    <property type="component" value="Unassembled WGS sequence"/>
</dbReference>
<accession>A0A9Q3P0U8</accession>
<evidence type="ECO:0000313" key="2">
    <source>
        <dbReference type="EMBL" id="MBW0547175.1"/>
    </source>
</evidence>
<comment type="caution">
    <text evidence="2">The sequence shown here is derived from an EMBL/GenBank/DDBJ whole genome shotgun (WGS) entry which is preliminary data.</text>
</comment>
<dbReference type="Gene3D" id="1.10.340.70">
    <property type="match status" value="1"/>
</dbReference>
<reference evidence="2" key="1">
    <citation type="submission" date="2021-03" db="EMBL/GenBank/DDBJ databases">
        <title>Draft genome sequence of rust myrtle Austropuccinia psidii MF-1, a brazilian biotype.</title>
        <authorList>
            <person name="Quecine M.C."/>
            <person name="Pachon D.M.R."/>
            <person name="Bonatelli M.L."/>
            <person name="Correr F.H."/>
            <person name="Franceschini L.M."/>
            <person name="Leite T.F."/>
            <person name="Margarido G.R.A."/>
            <person name="Almeida C.A."/>
            <person name="Ferrarezi J.A."/>
            <person name="Labate C.A."/>
        </authorList>
    </citation>
    <scope>NUCLEOTIDE SEQUENCE</scope>
    <source>
        <strain evidence="2">MF-1</strain>
    </source>
</reference>
<dbReference type="OrthoDB" id="2273864at2759"/>
<feature type="domain" description="Integrase zinc-binding" evidence="1">
    <location>
        <begin position="63"/>
        <end position="120"/>
    </location>
</feature>
<dbReference type="Pfam" id="PF17921">
    <property type="entry name" value="Integrase_H2C2"/>
    <property type="match status" value="1"/>
</dbReference>
<sequence length="126" mass="14722">MFFPIRVDIFSNLVYHIQKEVCKDKDYKEVLKKLARGKSIPDHSLEPQSKLLLFKDSVFLPRNQELQLDILQKHHDSPLAGNPGQEKTLKVIKKYSHWAGMNQIIKDYLSSCQKFSRSKNINHENS</sequence>